<dbReference type="SUPFAM" id="SSF51230">
    <property type="entry name" value="Single hybrid motif"/>
    <property type="match status" value="1"/>
</dbReference>
<evidence type="ECO:0000256" key="5">
    <source>
        <dbReference type="ARBA" id="ARBA00023098"/>
    </source>
</evidence>
<dbReference type="PROSITE" id="PS50968">
    <property type="entry name" value="BIOTINYL_LIPOYL"/>
    <property type="match status" value="1"/>
</dbReference>
<evidence type="ECO:0000256" key="2">
    <source>
        <dbReference type="ARBA" id="ARBA00017562"/>
    </source>
</evidence>
<dbReference type="Pfam" id="PF00364">
    <property type="entry name" value="Biotin_lipoyl"/>
    <property type="match status" value="1"/>
</dbReference>
<dbReference type="PANTHER" id="PTHR45266">
    <property type="entry name" value="OXALOACETATE DECARBOXYLASE ALPHA CHAIN"/>
    <property type="match status" value="1"/>
</dbReference>
<keyword evidence="5 8" id="KW-0443">Lipid metabolism</keyword>
<evidence type="ECO:0000256" key="1">
    <source>
        <dbReference type="ARBA" id="ARBA00005194"/>
    </source>
</evidence>
<dbReference type="Proteomes" id="UP000326912">
    <property type="component" value="Unassembled WGS sequence"/>
</dbReference>
<dbReference type="GO" id="GO:0003989">
    <property type="term" value="F:acetyl-CoA carboxylase activity"/>
    <property type="evidence" value="ECO:0007669"/>
    <property type="project" value="InterPro"/>
</dbReference>
<evidence type="ECO:0000313" key="11">
    <source>
        <dbReference type="Proteomes" id="UP000326912"/>
    </source>
</evidence>
<comment type="caution">
    <text evidence="10">The sequence shown here is derived from an EMBL/GenBank/DDBJ whole genome shotgun (WGS) entry which is preliminary data.</text>
</comment>
<dbReference type="InterPro" id="IPR001882">
    <property type="entry name" value="Biotin_BS"/>
</dbReference>
<protein>
    <recommendedName>
        <fullName evidence="2 8">Biotin carboxyl carrier protein of acetyl-CoA carboxylase</fullName>
    </recommendedName>
</protein>
<dbReference type="InterPro" id="IPR001249">
    <property type="entry name" value="AcCoA_biotinCC"/>
</dbReference>
<keyword evidence="3 8" id="KW-0444">Lipid biosynthesis</keyword>
<dbReference type="EMBL" id="BKZW01000001">
    <property type="protein sequence ID" value="GER87661.1"/>
    <property type="molecule type" value="Genomic_DNA"/>
</dbReference>
<dbReference type="GO" id="GO:0009317">
    <property type="term" value="C:acetyl-CoA carboxylase complex"/>
    <property type="evidence" value="ECO:0007669"/>
    <property type="project" value="InterPro"/>
</dbReference>
<dbReference type="InterPro" id="IPR011053">
    <property type="entry name" value="Single_hybrid_motif"/>
</dbReference>
<reference evidence="10 11" key="1">
    <citation type="submission" date="2019-10" db="EMBL/GenBank/DDBJ databases">
        <title>Dictyobacter vulcani sp. nov., within the class Ktedonobacteria, isolated from soil of volcanic Mt. Zao.</title>
        <authorList>
            <person name="Zheng Y."/>
            <person name="Wang C.M."/>
            <person name="Sakai Y."/>
            <person name="Abe K."/>
            <person name="Yokota A."/>
            <person name="Yabe S."/>
        </authorList>
    </citation>
    <scope>NUCLEOTIDE SEQUENCE [LARGE SCALE GENOMIC DNA]</scope>
    <source>
        <strain evidence="10 11">W12</strain>
    </source>
</reference>
<accession>A0A5J4KMX5</accession>
<dbReference type="Gene3D" id="2.40.50.100">
    <property type="match status" value="1"/>
</dbReference>
<comment type="pathway">
    <text evidence="1 8">Lipid metabolism; fatty acid biosynthesis.</text>
</comment>
<sequence length="158" mass="16281">MDREKEVSWLERIEEIAAVLEGSTVGELTLTEEGTEITIRRSPGMVLMDAPVSGPVATGSAAPQATAPGAAKAKAKVDNSIAIAAPLTGVYYSAASPTTPPFVNIGDTVHVGQVVALIEAMKVFNEINAEVSGRVVAMPATSGAVVQKGDALVRIEPL</sequence>
<proteinExistence type="predicted"/>
<evidence type="ECO:0000256" key="4">
    <source>
        <dbReference type="ARBA" id="ARBA00022832"/>
    </source>
</evidence>
<evidence type="ECO:0000256" key="8">
    <source>
        <dbReference type="RuleBase" id="RU364072"/>
    </source>
</evidence>
<dbReference type="GO" id="GO:0006633">
    <property type="term" value="P:fatty acid biosynthetic process"/>
    <property type="evidence" value="ECO:0007669"/>
    <property type="project" value="UniProtKB-UniPathway"/>
</dbReference>
<dbReference type="AlphaFoldDB" id="A0A5J4KMX5"/>
<keyword evidence="11" id="KW-1185">Reference proteome</keyword>
<evidence type="ECO:0000313" key="10">
    <source>
        <dbReference type="EMBL" id="GER87661.1"/>
    </source>
</evidence>
<dbReference type="CDD" id="cd06850">
    <property type="entry name" value="biotinyl_domain"/>
    <property type="match status" value="1"/>
</dbReference>
<dbReference type="PRINTS" id="PR01071">
    <property type="entry name" value="ACOABIOTINCC"/>
</dbReference>
<dbReference type="InterPro" id="IPR000089">
    <property type="entry name" value="Biotin_lipoyl"/>
</dbReference>
<organism evidence="10 11">
    <name type="scientific">Dictyobacter vulcani</name>
    <dbReference type="NCBI Taxonomy" id="2607529"/>
    <lineage>
        <taxon>Bacteria</taxon>
        <taxon>Bacillati</taxon>
        <taxon>Chloroflexota</taxon>
        <taxon>Ktedonobacteria</taxon>
        <taxon>Ktedonobacterales</taxon>
        <taxon>Dictyobacteraceae</taxon>
        <taxon>Dictyobacter</taxon>
    </lineage>
</organism>
<dbReference type="InterPro" id="IPR050709">
    <property type="entry name" value="Biotin_Carboxyl_Carrier/Decarb"/>
</dbReference>
<evidence type="ECO:0000256" key="7">
    <source>
        <dbReference type="ARBA" id="ARBA00023267"/>
    </source>
</evidence>
<keyword evidence="6 8" id="KW-0275">Fatty acid biosynthesis</keyword>
<keyword evidence="4 8" id="KW-0276">Fatty acid metabolism</keyword>
<name>A0A5J4KMX5_9CHLR</name>
<evidence type="ECO:0000259" key="9">
    <source>
        <dbReference type="PROSITE" id="PS50968"/>
    </source>
</evidence>
<comment type="function">
    <text evidence="8">This protein is a component of the acetyl coenzyme A carboxylase complex; first, biotin carboxylase catalyzes the carboxylation of the carrier protein and then the transcarboxylase transfers the carboxyl group to form malonyl-CoA.</text>
</comment>
<dbReference type="RefSeq" id="WP_151755637.1">
    <property type="nucleotide sequence ID" value="NZ_BKZW01000001.1"/>
</dbReference>
<evidence type="ECO:0000256" key="6">
    <source>
        <dbReference type="ARBA" id="ARBA00023160"/>
    </source>
</evidence>
<feature type="domain" description="Lipoyl-binding" evidence="9">
    <location>
        <begin position="80"/>
        <end position="156"/>
    </location>
</feature>
<keyword evidence="7 8" id="KW-0092">Biotin</keyword>
<dbReference type="PANTHER" id="PTHR45266:SF3">
    <property type="entry name" value="OXALOACETATE DECARBOXYLASE ALPHA CHAIN"/>
    <property type="match status" value="1"/>
</dbReference>
<dbReference type="UniPathway" id="UPA00094"/>
<evidence type="ECO:0000256" key="3">
    <source>
        <dbReference type="ARBA" id="ARBA00022516"/>
    </source>
</evidence>
<gene>
    <name evidence="10" type="ORF">KDW_18230</name>
</gene>
<dbReference type="PROSITE" id="PS00188">
    <property type="entry name" value="BIOTIN"/>
    <property type="match status" value="1"/>
</dbReference>